<organism evidence="3 4">
    <name type="scientific">Duganella margarita</name>
    <dbReference type="NCBI Taxonomy" id="2692170"/>
    <lineage>
        <taxon>Bacteria</taxon>
        <taxon>Pseudomonadati</taxon>
        <taxon>Pseudomonadota</taxon>
        <taxon>Betaproteobacteria</taxon>
        <taxon>Burkholderiales</taxon>
        <taxon>Oxalobacteraceae</taxon>
        <taxon>Telluria group</taxon>
        <taxon>Duganella</taxon>
    </lineage>
</organism>
<dbReference type="RefSeq" id="WP_161050291.1">
    <property type="nucleotide sequence ID" value="NZ_WWCR01000011.1"/>
</dbReference>
<feature type="domain" description="Lysozyme inhibitor LprI-like N-terminal" evidence="2">
    <location>
        <begin position="22"/>
        <end position="117"/>
    </location>
</feature>
<dbReference type="PANTHER" id="PTHR39176">
    <property type="entry name" value="PERIPLASMIC PROTEIN-RELATED"/>
    <property type="match status" value="1"/>
</dbReference>
<keyword evidence="1" id="KW-0732">Signal</keyword>
<dbReference type="Proteomes" id="UP000469734">
    <property type="component" value="Unassembled WGS sequence"/>
</dbReference>
<dbReference type="PANTHER" id="PTHR39176:SF1">
    <property type="entry name" value="PERIPLASMIC PROTEIN"/>
    <property type="match status" value="1"/>
</dbReference>
<name>A0A7X4H1H1_9BURK</name>
<dbReference type="Gene3D" id="1.20.1270.180">
    <property type="match status" value="1"/>
</dbReference>
<comment type="caution">
    <text evidence="3">The sequence shown here is derived from an EMBL/GenBank/DDBJ whole genome shotgun (WGS) entry which is preliminary data.</text>
</comment>
<gene>
    <name evidence="3" type="ORF">GTP56_12295</name>
</gene>
<protein>
    <submittedName>
        <fullName evidence="3">DUF1311 domain-containing protein</fullName>
    </submittedName>
</protein>
<feature type="chain" id="PRO_5031302247" evidence="1">
    <location>
        <begin position="20"/>
        <end position="124"/>
    </location>
</feature>
<dbReference type="InterPro" id="IPR009739">
    <property type="entry name" value="LprI-like_N"/>
</dbReference>
<evidence type="ECO:0000313" key="3">
    <source>
        <dbReference type="EMBL" id="MYM72976.1"/>
    </source>
</evidence>
<proteinExistence type="predicted"/>
<feature type="signal peptide" evidence="1">
    <location>
        <begin position="1"/>
        <end position="19"/>
    </location>
</feature>
<dbReference type="AlphaFoldDB" id="A0A7X4H1H1"/>
<evidence type="ECO:0000256" key="1">
    <source>
        <dbReference type="SAM" id="SignalP"/>
    </source>
</evidence>
<reference evidence="3 4" key="1">
    <citation type="submission" date="2019-12" db="EMBL/GenBank/DDBJ databases">
        <title>Novel species isolated from a subtropical stream in China.</title>
        <authorList>
            <person name="Lu H."/>
        </authorList>
    </citation>
    <scope>NUCLEOTIDE SEQUENCE [LARGE SCALE GENOMIC DNA]</scope>
    <source>
        <strain evidence="3 4">FT134W</strain>
    </source>
</reference>
<evidence type="ECO:0000313" key="4">
    <source>
        <dbReference type="Proteomes" id="UP000469734"/>
    </source>
</evidence>
<dbReference type="Pfam" id="PF07007">
    <property type="entry name" value="LprI"/>
    <property type="match status" value="1"/>
</dbReference>
<sequence length="124" mass="13965">MKRLILPLLLAASAGSSYALDCDKAFSTIDLNQCAAQATEKVERQLNATYQQTLKEVATMDDAAGIKTKLVDAQRLWVKFREADCQAEYAKWQGGSIRNVMYSECMQDRAKQRIKQLEQFPARG</sequence>
<evidence type="ECO:0000259" key="2">
    <source>
        <dbReference type="Pfam" id="PF07007"/>
    </source>
</evidence>
<dbReference type="EMBL" id="WWCR01000011">
    <property type="protein sequence ID" value="MYM72976.1"/>
    <property type="molecule type" value="Genomic_DNA"/>
</dbReference>
<accession>A0A7X4H1H1</accession>